<dbReference type="AlphaFoldDB" id="A0A2P7AWA1"/>
<dbReference type="PANTHER" id="PTHR12526:SF630">
    <property type="entry name" value="GLYCOSYLTRANSFERASE"/>
    <property type="match status" value="1"/>
</dbReference>
<dbReference type="EMBL" id="PGGN01000002">
    <property type="protein sequence ID" value="PSH58495.1"/>
    <property type="molecule type" value="Genomic_DNA"/>
</dbReference>
<keyword evidence="3" id="KW-1185">Reference proteome</keyword>
<protein>
    <submittedName>
        <fullName evidence="2">Glycosyl transferase</fullName>
    </submittedName>
</protein>
<dbReference type="SUPFAM" id="SSF53756">
    <property type="entry name" value="UDP-Glycosyltransferase/glycogen phosphorylase"/>
    <property type="match status" value="1"/>
</dbReference>
<reference evidence="3" key="1">
    <citation type="submission" date="2017-11" db="EMBL/GenBank/DDBJ databases">
        <authorList>
            <person name="Kuznetsova I."/>
            <person name="Sazanova A."/>
            <person name="Chirak E."/>
            <person name="Safronova V."/>
            <person name="Willems A."/>
        </authorList>
    </citation>
    <scope>NUCLEOTIDE SEQUENCE [LARGE SCALE GENOMIC DNA]</scope>
    <source>
        <strain evidence="3">PEPV15</strain>
    </source>
</reference>
<keyword evidence="2" id="KW-0808">Transferase</keyword>
<dbReference type="Gene3D" id="3.40.50.2000">
    <property type="entry name" value="Glycogen Phosphorylase B"/>
    <property type="match status" value="2"/>
</dbReference>
<dbReference type="CDD" id="cd03801">
    <property type="entry name" value="GT4_PimA-like"/>
    <property type="match status" value="1"/>
</dbReference>
<feature type="domain" description="Glycosyltransferase subfamily 4-like N-terminal" evidence="1">
    <location>
        <begin position="17"/>
        <end position="189"/>
    </location>
</feature>
<dbReference type="RefSeq" id="WP_106716936.1">
    <property type="nucleotide sequence ID" value="NZ_JACHXT010000001.1"/>
</dbReference>
<evidence type="ECO:0000313" key="2">
    <source>
        <dbReference type="EMBL" id="PSH58495.1"/>
    </source>
</evidence>
<dbReference type="Pfam" id="PF13439">
    <property type="entry name" value="Glyco_transf_4"/>
    <property type="match status" value="1"/>
</dbReference>
<sequence length="373" mass="40536">MEDKRSLRIVHCFRAPVGGIFRHVRDLIDAQIKAGHKVGVICDSSTGGEFAEALLADLRGKLQLGLERIAMQRQIGPGDVLAAIRTYNIIRKQQPDILHGHGAKGGTYARVFGSWLRLSGFRVARFYSPHGGSLHYDPASLEGRVIFRVERTMEKMTDRIIFVSGFEQNVYAKKVGVPRCGFALIYNGLADSEFDPAITRGDAADFLFIGEMRVLKGPDIFIAALEKASAITGRKLTAVMVGDGKDRPALTRQADSGTRFLMPMKAHEAFRLARVVVIPSRAEALPYIVIEALAAGMPIIASRVGGIPEILGDASPALVMPEANDLASKMAAVIDDIAAFKQTLPTLEVLKLKFSVEAMAAQLEAEYFAALDS</sequence>
<accession>A0A2P7AWA1</accession>
<gene>
    <name evidence="2" type="ORF">CU100_12955</name>
</gene>
<organism evidence="2 3">
    <name type="scientific">Phyllobacterium endophyticum</name>
    <dbReference type="NCBI Taxonomy" id="1149773"/>
    <lineage>
        <taxon>Bacteria</taxon>
        <taxon>Pseudomonadati</taxon>
        <taxon>Pseudomonadota</taxon>
        <taxon>Alphaproteobacteria</taxon>
        <taxon>Hyphomicrobiales</taxon>
        <taxon>Phyllobacteriaceae</taxon>
        <taxon>Phyllobacterium</taxon>
    </lineage>
</organism>
<comment type="caution">
    <text evidence="2">The sequence shown here is derived from an EMBL/GenBank/DDBJ whole genome shotgun (WGS) entry which is preliminary data.</text>
</comment>
<evidence type="ECO:0000313" key="3">
    <source>
        <dbReference type="Proteomes" id="UP000241158"/>
    </source>
</evidence>
<name>A0A2P7AWA1_9HYPH</name>
<dbReference type="InterPro" id="IPR028098">
    <property type="entry name" value="Glyco_trans_4-like_N"/>
</dbReference>
<dbReference type="Pfam" id="PF13692">
    <property type="entry name" value="Glyco_trans_1_4"/>
    <property type="match status" value="1"/>
</dbReference>
<dbReference type="PANTHER" id="PTHR12526">
    <property type="entry name" value="GLYCOSYLTRANSFERASE"/>
    <property type="match status" value="1"/>
</dbReference>
<dbReference type="Proteomes" id="UP000241158">
    <property type="component" value="Unassembled WGS sequence"/>
</dbReference>
<proteinExistence type="predicted"/>
<dbReference type="OrthoDB" id="9806708at2"/>
<evidence type="ECO:0000259" key="1">
    <source>
        <dbReference type="Pfam" id="PF13439"/>
    </source>
</evidence>
<dbReference type="GO" id="GO:0016757">
    <property type="term" value="F:glycosyltransferase activity"/>
    <property type="evidence" value="ECO:0007669"/>
    <property type="project" value="UniProtKB-ARBA"/>
</dbReference>